<dbReference type="EMBL" id="CP042806">
    <property type="protein sequence ID" value="QEE26730.1"/>
    <property type="molecule type" value="Genomic_DNA"/>
</dbReference>
<protein>
    <submittedName>
        <fullName evidence="1">DUF2252 domain-containing protein</fullName>
    </submittedName>
</protein>
<dbReference type="RefSeq" id="WP_147645868.1">
    <property type="nucleotide sequence ID" value="NZ_CP042806.1"/>
</dbReference>
<accession>A0A5B9E7X8</accession>
<organism evidence="1 2">
    <name type="scientific">Terriglobus albidus</name>
    <dbReference type="NCBI Taxonomy" id="1592106"/>
    <lineage>
        <taxon>Bacteria</taxon>
        <taxon>Pseudomonadati</taxon>
        <taxon>Acidobacteriota</taxon>
        <taxon>Terriglobia</taxon>
        <taxon>Terriglobales</taxon>
        <taxon>Acidobacteriaceae</taxon>
        <taxon>Terriglobus</taxon>
    </lineage>
</organism>
<reference evidence="1 2" key="1">
    <citation type="submission" date="2019-08" db="EMBL/GenBank/DDBJ databases">
        <title>Complete genome sequence of Terriglobus albidus strain ORNL.</title>
        <authorList>
            <person name="Podar M."/>
        </authorList>
    </citation>
    <scope>NUCLEOTIDE SEQUENCE [LARGE SCALE GENOMIC DNA]</scope>
    <source>
        <strain evidence="1 2">ORNL</strain>
    </source>
</reference>
<keyword evidence="2" id="KW-1185">Reference proteome</keyword>
<dbReference type="KEGG" id="talb:FTW19_01135"/>
<proteinExistence type="predicted"/>
<evidence type="ECO:0000313" key="1">
    <source>
        <dbReference type="EMBL" id="QEE26730.1"/>
    </source>
</evidence>
<sequence>MKKDATRAVQRGAQHRKSVARTELGHWDAAQRTADPRKLLAKATRGRVAALIPLKNERMAASAFAFFRGAAPIMAFDLSLAPHTPIICQLCGDAHVQNLGAYEGDDGRLIFDINDFDETIRGPFEWDIKRMTTSILLAGDDAGVHKTGCHGAADIFLASYCSLMEQLARLPVLEAARFQVHRLHAVSSISEILRKAERSTPLHTREHLTEETARGRVFRNLPPVLHRVKGERKRVVLASLRRYRESLQPERQHFLARYKPLDVAFKVVGTGSVGMRDYVVYMEGNGADDPLFLQIKEETSSVYSPYLSANVIKTPNHGQRVVNGHRAMQLQSDPMLGYTRFEGRDYLVRQLNDHKATLDVTHLDEAGLQQYAEVCGELLARGHARSGDPGLIQGYIGKGRRFREAMLEFAHAYATQSRDDWEKFRAGLA</sequence>
<dbReference type="Pfam" id="PF10009">
    <property type="entry name" value="DUF2252"/>
    <property type="match status" value="1"/>
</dbReference>
<dbReference type="InterPro" id="IPR018721">
    <property type="entry name" value="DUF2252"/>
</dbReference>
<dbReference type="AlphaFoldDB" id="A0A5B9E7X8"/>
<evidence type="ECO:0000313" key="2">
    <source>
        <dbReference type="Proteomes" id="UP000321820"/>
    </source>
</evidence>
<dbReference type="OrthoDB" id="1491115at2"/>
<dbReference type="PANTHER" id="PTHR39441">
    <property type="entry name" value="DUF2252 DOMAIN-CONTAINING PROTEIN"/>
    <property type="match status" value="1"/>
</dbReference>
<name>A0A5B9E7X8_9BACT</name>
<dbReference type="PANTHER" id="PTHR39441:SF1">
    <property type="entry name" value="DUF2252 DOMAIN-CONTAINING PROTEIN"/>
    <property type="match status" value="1"/>
</dbReference>
<dbReference type="Proteomes" id="UP000321820">
    <property type="component" value="Chromosome"/>
</dbReference>
<gene>
    <name evidence="1" type="ORF">FTW19_01135</name>
</gene>